<evidence type="ECO:0000313" key="2">
    <source>
        <dbReference type="EMBL" id="MCW3783413.1"/>
    </source>
</evidence>
<comment type="caution">
    <text evidence="2">The sequence shown here is derived from an EMBL/GenBank/DDBJ whole genome shotgun (WGS) entry which is preliminary data.</text>
</comment>
<sequence>MSGPKLGELLFLFEQMAGFYPREPHWYIPLIGVDPALQGRGYGSRLTRHGLAACDRDRQLVYLEATSLNNRQFYERHGFRVLGEIRSGDSPPMFPMQREPRLRAPRASLWSF</sequence>
<organism evidence="2 3">
    <name type="scientific">Defluviimonas salinarum</name>
    <dbReference type="NCBI Taxonomy" id="2992147"/>
    <lineage>
        <taxon>Bacteria</taxon>
        <taxon>Pseudomonadati</taxon>
        <taxon>Pseudomonadota</taxon>
        <taxon>Alphaproteobacteria</taxon>
        <taxon>Rhodobacterales</taxon>
        <taxon>Paracoccaceae</taxon>
        <taxon>Albidovulum</taxon>
    </lineage>
</organism>
<gene>
    <name evidence="2" type="ORF">OM960_17855</name>
</gene>
<dbReference type="Proteomes" id="UP001207582">
    <property type="component" value="Unassembled WGS sequence"/>
</dbReference>
<dbReference type="PROSITE" id="PS51186">
    <property type="entry name" value="GNAT"/>
    <property type="match status" value="1"/>
</dbReference>
<dbReference type="PANTHER" id="PTHR42791">
    <property type="entry name" value="GNAT FAMILY ACETYLTRANSFERASE"/>
    <property type="match status" value="1"/>
</dbReference>
<dbReference type="RefSeq" id="WP_264772909.1">
    <property type="nucleotide sequence ID" value="NZ_JAPDOG010000019.1"/>
</dbReference>
<evidence type="ECO:0000313" key="3">
    <source>
        <dbReference type="Proteomes" id="UP001207582"/>
    </source>
</evidence>
<evidence type="ECO:0000259" key="1">
    <source>
        <dbReference type="PROSITE" id="PS51186"/>
    </source>
</evidence>
<reference evidence="2 3" key="1">
    <citation type="submission" date="2022-10" db="EMBL/GenBank/DDBJ databases">
        <title>Defluviimonas sp. CAU 1641 isolated from mud.</title>
        <authorList>
            <person name="Kim W."/>
        </authorList>
    </citation>
    <scope>NUCLEOTIDE SEQUENCE [LARGE SCALE GENOMIC DNA]</scope>
    <source>
        <strain evidence="2 3">CAU 1641</strain>
    </source>
</reference>
<feature type="domain" description="N-acetyltransferase" evidence="1">
    <location>
        <begin position="16"/>
        <end position="101"/>
    </location>
</feature>
<proteinExistence type="predicted"/>
<dbReference type="Gene3D" id="3.40.630.30">
    <property type="match status" value="1"/>
</dbReference>
<dbReference type="PANTHER" id="PTHR42791:SF1">
    <property type="entry name" value="N-ACETYLTRANSFERASE DOMAIN-CONTAINING PROTEIN"/>
    <property type="match status" value="1"/>
</dbReference>
<dbReference type="InterPro" id="IPR052523">
    <property type="entry name" value="Trichothecene_AcTrans"/>
</dbReference>
<protein>
    <submittedName>
        <fullName evidence="2">GNAT family N-acetyltransferase</fullName>
    </submittedName>
</protein>
<accession>A0ABT3J6X5</accession>
<dbReference type="Pfam" id="PF13508">
    <property type="entry name" value="Acetyltransf_7"/>
    <property type="match status" value="1"/>
</dbReference>
<keyword evidence="3" id="KW-1185">Reference proteome</keyword>
<dbReference type="CDD" id="cd04301">
    <property type="entry name" value="NAT_SF"/>
    <property type="match status" value="1"/>
</dbReference>
<dbReference type="SUPFAM" id="SSF55729">
    <property type="entry name" value="Acyl-CoA N-acyltransferases (Nat)"/>
    <property type="match status" value="1"/>
</dbReference>
<dbReference type="EMBL" id="JAPDOG010000019">
    <property type="protein sequence ID" value="MCW3783413.1"/>
    <property type="molecule type" value="Genomic_DNA"/>
</dbReference>
<name>A0ABT3J6X5_9RHOB</name>
<dbReference type="InterPro" id="IPR000182">
    <property type="entry name" value="GNAT_dom"/>
</dbReference>
<dbReference type="InterPro" id="IPR016181">
    <property type="entry name" value="Acyl_CoA_acyltransferase"/>
</dbReference>